<evidence type="ECO:0000313" key="1">
    <source>
        <dbReference type="EMBL" id="KAI3751654.1"/>
    </source>
</evidence>
<organism evidence="1 2">
    <name type="scientific">Cichorium intybus</name>
    <name type="common">Chicory</name>
    <dbReference type="NCBI Taxonomy" id="13427"/>
    <lineage>
        <taxon>Eukaryota</taxon>
        <taxon>Viridiplantae</taxon>
        <taxon>Streptophyta</taxon>
        <taxon>Embryophyta</taxon>
        <taxon>Tracheophyta</taxon>
        <taxon>Spermatophyta</taxon>
        <taxon>Magnoliopsida</taxon>
        <taxon>eudicotyledons</taxon>
        <taxon>Gunneridae</taxon>
        <taxon>Pentapetalae</taxon>
        <taxon>asterids</taxon>
        <taxon>campanulids</taxon>
        <taxon>Asterales</taxon>
        <taxon>Asteraceae</taxon>
        <taxon>Cichorioideae</taxon>
        <taxon>Cichorieae</taxon>
        <taxon>Cichoriinae</taxon>
        <taxon>Cichorium</taxon>
    </lineage>
</organism>
<comment type="caution">
    <text evidence="1">The sequence shown here is derived from an EMBL/GenBank/DDBJ whole genome shotgun (WGS) entry which is preliminary data.</text>
</comment>
<protein>
    <submittedName>
        <fullName evidence="1">Uncharacterized protein</fullName>
    </submittedName>
</protein>
<name>A0ACB9DYE3_CICIN</name>
<reference evidence="2" key="1">
    <citation type="journal article" date="2022" name="Mol. Ecol. Resour.">
        <title>The genomes of chicory, endive, great burdock and yacon provide insights into Asteraceae palaeo-polyploidization history and plant inulin production.</title>
        <authorList>
            <person name="Fan W."/>
            <person name="Wang S."/>
            <person name="Wang H."/>
            <person name="Wang A."/>
            <person name="Jiang F."/>
            <person name="Liu H."/>
            <person name="Zhao H."/>
            <person name="Xu D."/>
            <person name="Zhang Y."/>
        </authorList>
    </citation>
    <scope>NUCLEOTIDE SEQUENCE [LARGE SCALE GENOMIC DNA]</scope>
    <source>
        <strain evidence="2">cv. Punajuju</strain>
    </source>
</reference>
<proteinExistence type="predicted"/>
<dbReference type="EMBL" id="CM042012">
    <property type="protein sequence ID" value="KAI3751654.1"/>
    <property type="molecule type" value="Genomic_DNA"/>
</dbReference>
<evidence type="ECO:0000313" key="2">
    <source>
        <dbReference type="Proteomes" id="UP001055811"/>
    </source>
</evidence>
<reference evidence="1 2" key="2">
    <citation type="journal article" date="2022" name="Mol. Ecol. Resour.">
        <title>The genomes of chicory, endive, great burdock and yacon provide insights into Asteraceae paleo-polyploidization history and plant inulin production.</title>
        <authorList>
            <person name="Fan W."/>
            <person name="Wang S."/>
            <person name="Wang H."/>
            <person name="Wang A."/>
            <person name="Jiang F."/>
            <person name="Liu H."/>
            <person name="Zhao H."/>
            <person name="Xu D."/>
            <person name="Zhang Y."/>
        </authorList>
    </citation>
    <scope>NUCLEOTIDE SEQUENCE [LARGE SCALE GENOMIC DNA]</scope>
    <source>
        <strain evidence="2">cv. Punajuju</strain>
        <tissue evidence="1">Leaves</tissue>
    </source>
</reference>
<accession>A0ACB9DYE3</accession>
<gene>
    <name evidence="1" type="ORF">L2E82_22745</name>
</gene>
<keyword evidence="2" id="KW-1185">Reference proteome</keyword>
<dbReference type="Proteomes" id="UP001055811">
    <property type="component" value="Linkage Group LG04"/>
</dbReference>
<sequence>MNKPTLLSWAVSSCADLLVAKEKERREGEKSAILGERRREELRDRICRWRRKKRKRKWLPERRKKGRKRVVTITLQGTATEPLLGDCGLMIPFRLLVPFCMKNS</sequence>